<dbReference type="InterPro" id="IPR049067">
    <property type="entry name" value="MreB-like_C"/>
</dbReference>
<dbReference type="SUPFAM" id="SSF53067">
    <property type="entry name" value="Actin-like ATPase domain"/>
    <property type="match status" value="2"/>
</dbReference>
<name>A0A9E4DRG8_9ENTE</name>
<dbReference type="Pfam" id="PF21522">
    <property type="entry name" value="MreB-like_C"/>
    <property type="match status" value="1"/>
</dbReference>
<dbReference type="InterPro" id="IPR043129">
    <property type="entry name" value="ATPase_NBD"/>
</dbReference>
<dbReference type="AlphaFoldDB" id="A0A9E4DRG8"/>
<organism evidence="3 4">
    <name type="scientific">Enterococcus aquimarinus</name>
    <dbReference type="NCBI Taxonomy" id="328396"/>
    <lineage>
        <taxon>Bacteria</taxon>
        <taxon>Bacillati</taxon>
        <taxon>Bacillota</taxon>
        <taxon>Bacilli</taxon>
        <taxon>Lactobacillales</taxon>
        <taxon>Enterococcaceae</taxon>
        <taxon>Enterococcus</taxon>
    </lineage>
</organism>
<dbReference type="Proteomes" id="UP000813384">
    <property type="component" value="Unassembled WGS sequence"/>
</dbReference>
<feature type="domain" description="Actin homologue MreB-like C-terminal" evidence="2">
    <location>
        <begin position="168"/>
        <end position="298"/>
    </location>
</feature>
<accession>A0A9E4DRG8</accession>
<feature type="domain" description="Actin-like protein N-terminal" evidence="1">
    <location>
        <begin position="5"/>
        <end position="148"/>
    </location>
</feature>
<dbReference type="CDD" id="cd10227">
    <property type="entry name" value="ASKHA_NBD_ParM-like"/>
    <property type="match status" value="1"/>
</dbReference>
<reference evidence="3" key="1">
    <citation type="journal article" date="2021" name="PeerJ">
        <title>Extensive microbial diversity within the chicken gut microbiome revealed by metagenomics and culture.</title>
        <authorList>
            <person name="Gilroy R."/>
            <person name="Ravi A."/>
            <person name="Getino M."/>
            <person name="Pursley I."/>
            <person name="Horton D.L."/>
            <person name="Alikhan N.F."/>
            <person name="Baker D."/>
            <person name="Gharbi K."/>
            <person name="Hall N."/>
            <person name="Watson M."/>
            <person name="Adriaenssens E.M."/>
            <person name="Foster-Nyarko E."/>
            <person name="Jarju S."/>
            <person name="Secka A."/>
            <person name="Antonio M."/>
            <person name="Oren A."/>
            <person name="Chaudhuri R.R."/>
            <person name="La Ragione R."/>
            <person name="Hildebrand F."/>
            <person name="Pallen M.J."/>
        </authorList>
    </citation>
    <scope>NUCLEOTIDE SEQUENCE</scope>
    <source>
        <strain evidence="3">150</strain>
    </source>
</reference>
<evidence type="ECO:0000259" key="2">
    <source>
        <dbReference type="Pfam" id="PF21522"/>
    </source>
</evidence>
<dbReference type="Pfam" id="PF17989">
    <property type="entry name" value="ALP_N"/>
    <property type="match status" value="1"/>
</dbReference>
<dbReference type="EMBL" id="JAJJVO010000075">
    <property type="protein sequence ID" value="MCC9273598.1"/>
    <property type="molecule type" value="Genomic_DNA"/>
</dbReference>
<evidence type="ECO:0000259" key="1">
    <source>
        <dbReference type="Pfam" id="PF17989"/>
    </source>
</evidence>
<gene>
    <name evidence="3" type="ORF">K8V42_04830</name>
</gene>
<sequence>MKKSVDIGFGYVKWTDSEQQVLKRQALVTEIPLGALDSRSELDTIIVDGVEYIIGKHEFVHLNVVPASSTRNRVEDLEYKILFLYPLAVQASGEDLKTDIVTGLPIQSMEDEAPLLVDLFSDKEFDIEFRGSKFKISIDDVIVMPQGYAANLYLLSSNPTLKKENVLVADVGFQTVNYVYMQKGNVFNELADTHPSLGIGSAYDEIGKIINRRTRGVKNYTKYDVDSALDHGVTIINKNSQEEKLYFAEDEEVLHVLDKQARNVWADIKWKYIDRGHLIDKVVFLGGSSERMENQLKENSLRKTLFPESPQDLQVLGYDMYARSTIS</sequence>
<protein>
    <submittedName>
        <fullName evidence="3">ParM/StbA family protein</fullName>
    </submittedName>
</protein>
<evidence type="ECO:0000313" key="4">
    <source>
        <dbReference type="Proteomes" id="UP000813384"/>
    </source>
</evidence>
<evidence type="ECO:0000313" key="3">
    <source>
        <dbReference type="EMBL" id="MCC9273598.1"/>
    </source>
</evidence>
<reference evidence="3" key="2">
    <citation type="submission" date="2021-11" db="EMBL/GenBank/DDBJ databases">
        <authorList>
            <person name="Gilroy R."/>
        </authorList>
    </citation>
    <scope>NUCLEOTIDE SEQUENCE</scope>
    <source>
        <strain evidence="3">150</strain>
    </source>
</reference>
<comment type="caution">
    <text evidence="3">The sequence shown here is derived from an EMBL/GenBank/DDBJ whole genome shotgun (WGS) entry which is preliminary data.</text>
</comment>
<dbReference type="InterPro" id="IPR040607">
    <property type="entry name" value="ALP_N"/>
</dbReference>
<dbReference type="Gene3D" id="3.30.420.40">
    <property type="match status" value="2"/>
</dbReference>
<proteinExistence type="predicted"/>